<name>A0A2C9D0F6_9HYPH</name>
<keyword evidence="2" id="KW-1185">Reference proteome</keyword>
<accession>A0A2C9D0F6</accession>
<sequence length="144" mass="16058">MNEKTEMRNTGEREVVRVPLRPGEDRHATIYREDYERLLRNGVGTHWFVSKAGGREYVRAYCRGATGDQITVARAVLGVGRRANVSYVTKDRTDLRRGNLRAVKGNGRRNDTALCRASLDGAVKVPKRGAMGAMGGQERVEALR</sequence>
<dbReference type="OrthoDB" id="7858065at2"/>
<dbReference type="Proteomes" id="UP000223606">
    <property type="component" value="Chromosome 1"/>
</dbReference>
<reference evidence="1" key="1">
    <citation type="submission" date="2017-09" db="EMBL/GenBank/DDBJ databases">
        <authorList>
            <person name="Ehlers B."/>
            <person name="Leendertz F.H."/>
        </authorList>
    </citation>
    <scope>NUCLEOTIDE SEQUENCE</scope>
    <source>
        <strain evidence="1">Type strain: E19</strain>
    </source>
</reference>
<gene>
    <name evidence="1" type="ORF">HDIA_0162</name>
</gene>
<evidence type="ECO:0000313" key="2">
    <source>
        <dbReference type="Proteomes" id="UP000223606"/>
    </source>
</evidence>
<organism evidence="1 2">
    <name type="scientific">Hartmannibacter diazotrophicus</name>
    <dbReference type="NCBI Taxonomy" id="1482074"/>
    <lineage>
        <taxon>Bacteria</taxon>
        <taxon>Pseudomonadati</taxon>
        <taxon>Pseudomonadota</taxon>
        <taxon>Alphaproteobacteria</taxon>
        <taxon>Hyphomicrobiales</taxon>
        <taxon>Pleomorphomonadaceae</taxon>
        <taxon>Hartmannibacter</taxon>
    </lineage>
</organism>
<proteinExistence type="predicted"/>
<dbReference type="AlphaFoldDB" id="A0A2C9D0F6"/>
<evidence type="ECO:0008006" key="3">
    <source>
        <dbReference type="Google" id="ProtNLM"/>
    </source>
</evidence>
<evidence type="ECO:0000313" key="1">
    <source>
        <dbReference type="EMBL" id="SON53703.1"/>
    </source>
</evidence>
<dbReference type="RefSeq" id="WP_099553485.1">
    <property type="nucleotide sequence ID" value="NZ_LT960614.1"/>
</dbReference>
<dbReference type="KEGG" id="hdi:HDIA_0162"/>
<dbReference type="EMBL" id="LT960614">
    <property type="protein sequence ID" value="SON53703.1"/>
    <property type="molecule type" value="Genomic_DNA"/>
</dbReference>
<protein>
    <recommendedName>
        <fullName evidence="3">HNH endonuclease</fullName>
    </recommendedName>
</protein>